<feature type="transmembrane region" description="Helical" evidence="1">
    <location>
        <begin position="12"/>
        <end position="31"/>
    </location>
</feature>
<gene>
    <name evidence="2" type="ORF">LZC95_15640</name>
</gene>
<keyword evidence="3" id="KW-1185">Reference proteome</keyword>
<keyword evidence="1" id="KW-0472">Membrane</keyword>
<sequence>MPTTRLATSNDLPAWAIVVACILAAASLVLLVIEMRRRERGGIGILVTGVLALGALALAVMRPVRIAARESVVGARVVVLADTSRSMALASEGGRTRQKTRDEVVAALSKAAPDARVLELGFADGPPKPLANATGETARGLRSDLGSAIRALAAMPEERPSAVVVVSDGRLDEPQEDAPKPVLAELGNAIHAPIHTIATTRNELPDASVRRVANATAAVAHVPLPLRVDIGCSGGLACEKLTVTAKELREDGPPALLASGIADVKDGKASVDLTVTLDRAGVRILEVGIESPTGDAIPENDRRLITLNVARERVRVLHVAGQPTNDVRALRQWLKSDASVDVVAFFILRTPADTPGASQEDLALIPFPVDELFSVHLPSFDAVVLQDFDAQPYGLERHLPALARYVRAGGGLIMVGGPNSFVAGGYAGTPLGEVLPVSLDGAPGATAADTAPFVPAWTEPGRSAPVLGPLRAILGDELPSMPGANVLGDVRPGGVVLWTHPTRATKSGAPMPVLAIGDEGDGRSIALGIDGGWLFEFSELGARTAGRGHGALWDGLLGWLMRDPRFEPAQVDLPEGCIADVPPTLRIRTAGRAGKGETVVLDVTRLDKSGTAPVHVEKPLGEGDAPLEIALPALPTGGYSARLRLGSGPTTRRDFACEAGGDEWADSRPDPERLRALAAATGGTFAFADDVRAIRLPKPTVVSAERHVVPVAPPWTWTLLAATLLGAHWFMRRRGGLS</sequence>
<keyword evidence="1" id="KW-1133">Transmembrane helix</keyword>
<dbReference type="RefSeq" id="WP_394848874.1">
    <property type="nucleotide sequence ID" value="NZ_CP089982.1"/>
</dbReference>
<evidence type="ECO:0000313" key="2">
    <source>
        <dbReference type="EMBL" id="WXA98261.1"/>
    </source>
</evidence>
<reference evidence="2 3" key="1">
    <citation type="submission" date="2021-12" db="EMBL/GenBank/DDBJ databases">
        <title>Discovery of the Pendulisporaceae a myxobacterial family with distinct sporulation behavior and unique specialized metabolism.</title>
        <authorList>
            <person name="Garcia R."/>
            <person name="Popoff A."/>
            <person name="Bader C.D."/>
            <person name="Loehr J."/>
            <person name="Walesch S."/>
            <person name="Walt C."/>
            <person name="Boldt J."/>
            <person name="Bunk B."/>
            <person name="Haeckl F.J.F.P.J."/>
            <person name="Gunesch A.P."/>
            <person name="Birkelbach J."/>
            <person name="Nuebel U."/>
            <person name="Pietschmann T."/>
            <person name="Bach T."/>
            <person name="Mueller R."/>
        </authorList>
    </citation>
    <scope>NUCLEOTIDE SEQUENCE [LARGE SCALE GENOMIC DNA]</scope>
    <source>
        <strain evidence="2 3">MSr12523</strain>
    </source>
</reference>
<protein>
    <recommendedName>
        <fullName evidence="4">Glutamine amidotransferase domain-containing protein</fullName>
    </recommendedName>
</protein>
<dbReference type="EMBL" id="CP089982">
    <property type="protein sequence ID" value="WXA98261.1"/>
    <property type="molecule type" value="Genomic_DNA"/>
</dbReference>
<feature type="transmembrane region" description="Helical" evidence="1">
    <location>
        <begin position="43"/>
        <end position="61"/>
    </location>
</feature>
<name>A0ABZ2KI75_9BACT</name>
<evidence type="ECO:0008006" key="4">
    <source>
        <dbReference type="Google" id="ProtNLM"/>
    </source>
</evidence>
<organism evidence="2 3">
    <name type="scientific">Pendulispora brunnea</name>
    <dbReference type="NCBI Taxonomy" id="2905690"/>
    <lineage>
        <taxon>Bacteria</taxon>
        <taxon>Pseudomonadati</taxon>
        <taxon>Myxococcota</taxon>
        <taxon>Myxococcia</taxon>
        <taxon>Myxococcales</taxon>
        <taxon>Sorangiineae</taxon>
        <taxon>Pendulisporaceae</taxon>
        <taxon>Pendulispora</taxon>
    </lineage>
</organism>
<proteinExistence type="predicted"/>
<evidence type="ECO:0000313" key="3">
    <source>
        <dbReference type="Proteomes" id="UP001379533"/>
    </source>
</evidence>
<dbReference type="PANTHER" id="PTHR37947">
    <property type="entry name" value="BLL2462 PROTEIN"/>
    <property type="match status" value="1"/>
</dbReference>
<dbReference type="PANTHER" id="PTHR37947:SF1">
    <property type="entry name" value="BLL2462 PROTEIN"/>
    <property type="match status" value="1"/>
</dbReference>
<dbReference type="SUPFAM" id="SSF52317">
    <property type="entry name" value="Class I glutamine amidotransferase-like"/>
    <property type="match status" value="1"/>
</dbReference>
<dbReference type="Gene3D" id="3.40.50.880">
    <property type="match status" value="1"/>
</dbReference>
<keyword evidence="1" id="KW-0812">Transmembrane</keyword>
<dbReference type="InterPro" id="IPR029062">
    <property type="entry name" value="Class_I_gatase-like"/>
</dbReference>
<dbReference type="Proteomes" id="UP001379533">
    <property type="component" value="Chromosome"/>
</dbReference>
<accession>A0ABZ2KI75</accession>
<evidence type="ECO:0000256" key="1">
    <source>
        <dbReference type="SAM" id="Phobius"/>
    </source>
</evidence>